<protein>
    <submittedName>
        <fullName evidence="1">Alpha/beta hydrolase</fullName>
    </submittedName>
</protein>
<organism evidence="1 2">
    <name type="scientific">Ideonella oryzae</name>
    <dbReference type="NCBI Taxonomy" id="2937441"/>
    <lineage>
        <taxon>Bacteria</taxon>
        <taxon>Pseudomonadati</taxon>
        <taxon>Pseudomonadota</taxon>
        <taxon>Betaproteobacteria</taxon>
        <taxon>Burkholderiales</taxon>
        <taxon>Sphaerotilaceae</taxon>
        <taxon>Ideonella</taxon>
    </lineage>
</organism>
<dbReference type="SUPFAM" id="SSF53474">
    <property type="entry name" value="alpha/beta-Hydrolases"/>
    <property type="match status" value="1"/>
</dbReference>
<proteinExistence type="predicted"/>
<comment type="caution">
    <text evidence="1">The sequence shown here is derived from an EMBL/GenBank/DDBJ whole genome shotgun (WGS) entry which is preliminary data.</text>
</comment>
<dbReference type="InterPro" id="IPR010662">
    <property type="entry name" value="RBBP9/YdeN"/>
</dbReference>
<dbReference type="Gene3D" id="3.40.50.1820">
    <property type="entry name" value="alpha/beta hydrolase"/>
    <property type="match status" value="1"/>
</dbReference>
<keyword evidence="1" id="KW-0378">Hydrolase</keyword>
<dbReference type="Proteomes" id="UP001204851">
    <property type="component" value="Unassembled WGS sequence"/>
</dbReference>
<name>A0ABT1BH43_9BURK</name>
<dbReference type="GO" id="GO:0016787">
    <property type="term" value="F:hydrolase activity"/>
    <property type="evidence" value="ECO:0007669"/>
    <property type="project" value="UniProtKB-KW"/>
</dbReference>
<sequence>MSSSPMRLILVPGLHGSEPQHWQSWLEQRHPEARRLSVPDWDTPALDDWAERLDQAIQQAPGSDWILVAHSFGCLTTARWASRHATARVRAALLVAPANPARFQIDPEWLNSPLPFPATVVTSRNDPWFDGAEATQLARRWGASTWDAGHVGHVNVASGHGPWPLAEALLEALAHGPGTARHRDFLPDQHELVASSP</sequence>
<dbReference type="Pfam" id="PF06821">
    <property type="entry name" value="Ser_hydrolase"/>
    <property type="match status" value="1"/>
</dbReference>
<dbReference type="InterPro" id="IPR029058">
    <property type="entry name" value="AB_hydrolase_fold"/>
</dbReference>
<dbReference type="EMBL" id="JAMXMC010000001">
    <property type="protein sequence ID" value="MCO5975540.1"/>
    <property type="molecule type" value="Genomic_DNA"/>
</dbReference>
<evidence type="ECO:0000313" key="2">
    <source>
        <dbReference type="Proteomes" id="UP001204851"/>
    </source>
</evidence>
<gene>
    <name evidence="1" type="ORF">M0L44_02230</name>
</gene>
<keyword evidence="2" id="KW-1185">Reference proteome</keyword>
<accession>A0ABT1BH43</accession>
<evidence type="ECO:0000313" key="1">
    <source>
        <dbReference type="EMBL" id="MCO5975540.1"/>
    </source>
</evidence>
<dbReference type="RefSeq" id="WP_252767971.1">
    <property type="nucleotide sequence ID" value="NZ_JAMXMC010000001.1"/>
</dbReference>
<reference evidence="1 2" key="1">
    <citation type="submission" date="2022-06" db="EMBL/GenBank/DDBJ databases">
        <title>Ideonella sp. NS12-5 Genome sequencing and assembly.</title>
        <authorList>
            <person name="Jung Y."/>
        </authorList>
    </citation>
    <scope>NUCLEOTIDE SEQUENCE [LARGE SCALE GENOMIC DNA]</scope>
    <source>
        <strain evidence="1 2">NS12-5</strain>
    </source>
</reference>